<protein>
    <submittedName>
        <fullName evidence="1">Uncharacterized protein</fullName>
    </submittedName>
</protein>
<evidence type="ECO:0000313" key="2">
    <source>
        <dbReference type="Proteomes" id="UP000217790"/>
    </source>
</evidence>
<dbReference type="EMBL" id="KZ293696">
    <property type="protein sequence ID" value="PBK84673.1"/>
    <property type="molecule type" value="Genomic_DNA"/>
</dbReference>
<gene>
    <name evidence="1" type="ORF">ARMGADRAFT_1018354</name>
</gene>
<name>A0A2H3D8Q2_ARMGA</name>
<reference evidence="2" key="1">
    <citation type="journal article" date="2017" name="Nat. Ecol. Evol.">
        <title>Genome expansion and lineage-specific genetic innovations in the forest pathogenic fungi Armillaria.</title>
        <authorList>
            <person name="Sipos G."/>
            <person name="Prasanna A.N."/>
            <person name="Walter M.C."/>
            <person name="O'Connor E."/>
            <person name="Balint B."/>
            <person name="Krizsan K."/>
            <person name="Kiss B."/>
            <person name="Hess J."/>
            <person name="Varga T."/>
            <person name="Slot J."/>
            <person name="Riley R."/>
            <person name="Boka B."/>
            <person name="Rigling D."/>
            <person name="Barry K."/>
            <person name="Lee J."/>
            <person name="Mihaltcheva S."/>
            <person name="LaButti K."/>
            <person name="Lipzen A."/>
            <person name="Waldron R."/>
            <person name="Moloney N.M."/>
            <person name="Sperisen C."/>
            <person name="Kredics L."/>
            <person name="Vagvoelgyi C."/>
            <person name="Patrignani A."/>
            <person name="Fitzpatrick D."/>
            <person name="Nagy I."/>
            <person name="Doyle S."/>
            <person name="Anderson J.B."/>
            <person name="Grigoriev I.V."/>
            <person name="Gueldener U."/>
            <person name="Muensterkoetter M."/>
            <person name="Nagy L.G."/>
        </authorList>
    </citation>
    <scope>NUCLEOTIDE SEQUENCE [LARGE SCALE GENOMIC DNA]</scope>
    <source>
        <strain evidence="2">Ar21-2</strain>
    </source>
</reference>
<dbReference type="Proteomes" id="UP000217790">
    <property type="component" value="Unassembled WGS sequence"/>
</dbReference>
<evidence type="ECO:0000313" key="1">
    <source>
        <dbReference type="EMBL" id="PBK84673.1"/>
    </source>
</evidence>
<accession>A0A2H3D8Q2</accession>
<dbReference type="AlphaFoldDB" id="A0A2H3D8Q2"/>
<keyword evidence="2" id="KW-1185">Reference proteome</keyword>
<proteinExistence type="predicted"/>
<dbReference type="InParanoid" id="A0A2H3D8Q2"/>
<organism evidence="1 2">
    <name type="scientific">Armillaria gallica</name>
    <name type="common">Bulbous honey fungus</name>
    <name type="synonym">Armillaria bulbosa</name>
    <dbReference type="NCBI Taxonomy" id="47427"/>
    <lineage>
        <taxon>Eukaryota</taxon>
        <taxon>Fungi</taxon>
        <taxon>Dikarya</taxon>
        <taxon>Basidiomycota</taxon>
        <taxon>Agaricomycotina</taxon>
        <taxon>Agaricomycetes</taxon>
        <taxon>Agaricomycetidae</taxon>
        <taxon>Agaricales</taxon>
        <taxon>Marasmiineae</taxon>
        <taxon>Physalacriaceae</taxon>
        <taxon>Armillaria</taxon>
    </lineage>
</organism>
<sequence>MNFYIAPYSSGVQAPLPDRLRYEGSSYLLSYGSSYARLEVNCLTRRKHGMSPPGWMQYV</sequence>